<dbReference type="InterPro" id="IPR002625">
    <property type="entry name" value="Smr_dom"/>
</dbReference>
<dbReference type="Gene3D" id="3.30.1370.110">
    <property type="match status" value="1"/>
</dbReference>
<name>D6SMM3_9BACT</name>
<dbReference type="Proteomes" id="UP000005496">
    <property type="component" value="Unassembled WGS sequence"/>
</dbReference>
<sequence length="90" mass="10665">MSSRRLSLDLHPIFNKGREIDAALENAFQEARQKKAKELEIICGKGTGQLKKRVLRFLDRDDIKSTYHRINRDKDNSGRVFVYFRWQRGQ</sequence>
<comment type="caution">
    <text evidence="2">The sequence shown here is derived from an EMBL/GenBank/DDBJ whole genome shotgun (WGS) entry which is preliminary data.</text>
</comment>
<protein>
    <submittedName>
        <fullName evidence="2">Smr protein/MutS2</fullName>
    </submittedName>
</protein>
<dbReference type="InterPro" id="IPR036063">
    <property type="entry name" value="Smr_dom_sf"/>
</dbReference>
<dbReference type="eggNOG" id="COG2840">
    <property type="taxonomic scope" value="Bacteria"/>
</dbReference>
<dbReference type="SUPFAM" id="SSF160443">
    <property type="entry name" value="SMR domain-like"/>
    <property type="match status" value="1"/>
</dbReference>
<feature type="domain" description="Smr" evidence="1">
    <location>
        <begin position="8"/>
        <end position="85"/>
    </location>
</feature>
<dbReference type="AlphaFoldDB" id="D6SMM3"/>
<accession>D6SMM3</accession>
<gene>
    <name evidence="2" type="ORF">Dthio_PD3376</name>
</gene>
<proteinExistence type="predicted"/>
<evidence type="ECO:0000259" key="1">
    <source>
        <dbReference type="Pfam" id="PF01713"/>
    </source>
</evidence>
<dbReference type="EMBL" id="ACJN02000001">
    <property type="protein sequence ID" value="EFI35934.1"/>
    <property type="molecule type" value="Genomic_DNA"/>
</dbReference>
<evidence type="ECO:0000313" key="2">
    <source>
        <dbReference type="EMBL" id="EFI35934.1"/>
    </source>
</evidence>
<dbReference type="Pfam" id="PF01713">
    <property type="entry name" value="Smr"/>
    <property type="match status" value="1"/>
</dbReference>
<keyword evidence="3" id="KW-1185">Reference proteome</keyword>
<organism evidence="2 3">
    <name type="scientific">Desulfonatronospira thiodismutans ASO3-1</name>
    <dbReference type="NCBI Taxonomy" id="555779"/>
    <lineage>
        <taxon>Bacteria</taxon>
        <taxon>Pseudomonadati</taxon>
        <taxon>Thermodesulfobacteriota</taxon>
        <taxon>Desulfovibrionia</taxon>
        <taxon>Desulfovibrionales</taxon>
        <taxon>Desulfonatronovibrionaceae</taxon>
        <taxon>Desulfonatronospira</taxon>
    </lineage>
</organism>
<dbReference type="RefSeq" id="WP_008869062.1">
    <property type="nucleotide sequence ID" value="NZ_ACJN02000001.1"/>
</dbReference>
<evidence type="ECO:0000313" key="3">
    <source>
        <dbReference type="Proteomes" id="UP000005496"/>
    </source>
</evidence>
<reference evidence="2" key="1">
    <citation type="submission" date="2010-05" db="EMBL/GenBank/DDBJ databases">
        <title>The draft genome of Desulfonatronospira thiodismutans ASO3-1.</title>
        <authorList>
            <consortium name="US DOE Joint Genome Institute (JGI-PGF)"/>
            <person name="Lucas S."/>
            <person name="Copeland A."/>
            <person name="Lapidus A."/>
            <person name="Cheng J.-F."/>
            <person name="Bruce D."/>
            <person name="Goodwin L."/>
            <person name="Pitluck S."/>
            <person name="Chertkov O."/>
            <person name="Brettin T."/>
            <person name="Detter J.C."/>
            <person name="Han C."/>
            <person name="Land M.L."/>
            <person name="Hauser L."/>
            <person name="Kyrpides N."/>
            <person name="Mikhailova N."/>
            <person name="Muyzer G."/>
            <person name="Woyke T."/>
        </authorList>
    </citation>
    <scope>NUCLEOTIDE SEQUENCE [LARGE SCALE GENOMIC DNA]</scope>
    <source>
        <strain evidence="2">ASO3-1</strain>
    </source>
</reference>
<dbReference type="OrthoDB" id="5784976at2"/>